<feature type="compositionally biased region" description="Low complexity" evidence="1">
    <location>
        <begin position="421"/>
        <end position="447"/>
    </location>
</feature>
<comment type="caution">
    <text evidence="2">The sequence shown here is derived from an EMBL/GenBank/DDBJ whole genome shotgun (WGS) entry which is preliminary data.</text>
</comment>
<evidence type="ECO:0000313" key="3">
    <source>
        <dbReference type="Proteomes" id="UP000735302"/>
    </source>
</evidence>
<dbReference type="SUPFAM" id="SSF49899">
    <property type="entry name" value="Concanavalin A-like lectins/glucanases"/>
    <property type="match status" value="1"/>
</dbReference>
<dbReference type="Proteomes" id="UP000735302">
    <property type="component" value="Unassembled WGS sequence"/>
</dbReference>
<proteinExistence type="predicted"/>
<feature type="compositionally biased region" description="Low complexity" evidence="1">
    <location>
        <begin position="284"/>
        <end position="302"/>
    </location>
</feature>
<organism evidence="2 3">
    <name type="scientific">Plakobranchus ocellatus</name>
    <dbReference type="NCBI Taxonomy" id="259542"/>
    <lineage>
        <taxon>Eukaryota</taxon>
        <taxon>Metazoa</taxon>
        <taxon>Spiralia</taxon>
        <taxon>Lophotrochozoa</taxon>
        <taxon>Mollusca</taxon>
        <taxon>Gastropoda</taxon>
        <taxon>Heterobranchia</taxon>
        <taxon>Euthyneura</taxon>
        <taxon>Panpulmonata</taxon>
        <taxon>Sacoglossa</taxon>
        <taxon>Placobranchoidea</taxon>
        <taxon>Plakobranchidae</taxon>
        <taxon>Plakobranchus</taxon>
    </lineage>
</organism>
<reference evidence="2 3" key="1">
    <citation type="journal article" date="2021" name="Elife">
        <title>Chloroplast acquisition without the gene transfer in kleptoplastic sea slugs, Plakobranchus ocellatus.</title>
        <authorList>
            <person name="Maeda T."/>
            <person name="Takahashi S."/>
            <person name="Yoshida T."/>
            <person name="Shimamura S."/>
            <person name="Takaki Y."/>
            <person name="Nagai Y."/>
            <person name="Toyoda A."/>
            <person name="Suzuki Y."/>
            <person name="Arimoto A."/>
            <person name="Ishii H."/>
            <person name="Satoh N."/>
            <person name="Nishiyama T."/>
            <person name="Hasebe M."/>
            <person name="Maruyama T."/>
            <person name="Minagawa J."/>
            <person name="Obokata J."/>
            <person name="Shigenobu S."/>
        </authorList>
    </citation>
    <scope>NUCLEOTIDE SEQUENCE [LARGE SCALE GENOMIC DNA]</scope>
</reference>
<dbReference type="EMBL" id="BLXT01002480">
    <property type="protein sequence ID" value="GFN94862.1"/>
    <property type="molecule type" value="Genomic_DNA"/>
</dbReference>
<feature type="region of interest" description="Disordered" evidence="1">
    <location>
        <begin position="380"/>
        <end position="401"/>
    </location>
</feature>
<evidence type="ECO:0000313" key="2">
    <source>
        <dbReference type="EMBL" id="GFN94862.1"/>
    </source>
</evidence>
<keyword evidence="3" id="KW-1185">Reference proteome</keyword>
<evidence type="ECO:0000256" key="1">
    <source>
        <dbReference type="SAM" id="MobiDB-lite"/>
    </source>
</evidence>
<feature type="region of interest" description="Disordered" evidence="1">
    <location>
        <begin position="282"/>
        <end position="302"/>
    </location>
</feature>
<name>A0AAV3ZJ76_9GAST</name>
<gene>
    <name evidence="2" type="ORF">PoB_002136800</name>
</gene>
<accession>A0AAV3ZJ76</accession>
<sequence length="549" mass="60748">MRTDKTNLYSKEASFDGNHLFWGPGPVYGTSTHLQYWEAAPSRSRLIMYLKDVLIEQNGPQYGSIQLQALRFTGQQSSYATMLYDGVSLGEDNDVQADQNFTWYMEVLPDSSSSGQGVLLEYSDCYSPLRIEQVDMVHIRVTVGDNGGKIHTLQANNILSTINWSRIAVTYKVDEVYLKIIRFPNSAEEEETLLPICSVDPSRRLNATGNVRIGSSYSTDYSAFSGRLGCVQFFQGYMLKNYDLVTEYCDPALSSDEDLNFVEYTKDEDPSNLIVARQCPQDQLTTEGPTTELPTTEEPTTEIPTEKLTTEMLTTEEPTTEIPTTEGSTIEVLTTREPTTEMRTTEESTIEVLSTEEPTTEIPTTEKLTTEMPTTEYPTTEISTTQEPTTEIPTSKEATTEIPTTKEATTEIPTTKEAMTEIPTTEKPTTEISTTEEPTTELPTSEEQTTKEIITAGTVPTAAPLELIDTKERCALFQRALSQVGLDPALPLLSTELASKLGWCAHICFTTPPCSVIGFDGTSCRLTTAGNFTAASFLTTGTYDFFTMG</sequence>
<dbReference type="PANTHER" id="PTHR35383:SF1">
    <property type="entry name" value="MUCIN 12EA-RELATED"/>
    <property type="match status" value="1"/>
</dbReference>
<protein>
    <submittedName>
        <fullName evidence="2">Sperm acrosomal protein fsa-acr.1</fullName>
    </submittedName>
</protein>
<dbReference type="AlphaFoldDB" id="A0AAV3ZJ76"/>
<feature type="region of interest" description="Disordered" evidence="1">
    <location>
        <begin position="421"/>
        <end position="448"/>
    </location>
</feature>
<dbReference type="PANTHER" id="PTHR35383">
    <property type="entry name" value="MUCIN 12EA-RELATED"/>
    <property type="match status" value="1"/>
</dbReference>
<feature type="region of interest" description="Disordered" evidence="1">
    <location>
        <begin position="339"/>
        <end position="361"/>
    </location>
</feature>
<dbReference type="InterPro" id="IPR013320">
    <property type="entry name" value="ConA-like_dom_sf"/>
</dbReference>